<dbReference type="GO" id="GO:0098796">
    <property type="term" value="C:membrane protein complex"/>
    <property type="evidence" value="ECO:0007669"/>
    <property type="project" value="UniProtKB-ARBA"/>
</dbReference>
<dbReference type="PANTHER" id="PTHR24220:SF86">
    <property type="entry name" value="ABC TRANSPORTER ABCH.1"/>
    <property type="match status" value="1"/>
</dbReference>
<reference evidence="6 7" key="1">
    <citation type="journal article" date="2017" name="ISME J.">
        <title>Energy and carbon metabolisms in a deep terrestrial subsurface fluid microbial community.</title>
        <authorList>
            <person name="Momper L."/>
            <person name="Jungbluth S.P."/>
            <person name="Lee M.D."/>
            <person name="Amend J.P."/>
        </authorList>
    </citation>
    <scope>NUCLEOTIDE SEQUENCE [LARGE SCALE GENOMIC DNA]</scope>
    <source>
        <strain evidence="6">SURF_5</strain>
    </source>
</reference>
<accession>A0A3A4N6C2</accession>
<dbReference type="InterPro" id="IPR015854">
    <property type="entry name" value="ABC_transpr_LolD-like"/>
</dbReference>
<comment type="caution">
    <text evidence="6">The sequence shown here is derived from an EMBL/GenBank/DDBJ whole genome shotgun (WGS) entry which is preliminary data.</text>
</comment>
<dbReference type="InterPro" id="IPR017871">
    <property type="entry name" value="ABC_transporter-like_CS"/>
</dbReference>
<dbReference type="SUPFAM" id="SSF52540">
    <property type="entry name" value="P-loop containing nucleoside triphosphate hydrolases"/>
    <property type="match status" value="1"/>
</dbReference>
<dbReference type="PROSITE" id="PS50893">
    <property type="entry name" value="ABC_TRANSPORTER_2"/>
    <property type="match status" value="1"/>
</dbReference>
<dbReference type="PANTHER" id="PTHR24220">
    <property type="entry name" value="IMPORT ATP-BINDING PROTEIN"/>
    <property type="match status" value="1"/>
</dbReference>
<dbReference type="Proteomes" id="UP000265882">
    <property type="component" value="Unassembled WGS sequence"/>
</dbReference>
<evidence type="ECO:0000256" key="2">
    <source>
        <dbReference type="ARBA" id="ARBA00022741"/>
    </source>
</evidence>
<evidence type="ECO:0000256" key="3">
    <source>
        <dbReference type="ARBA" id="ARBA00022840"/>
    </source>
</evidence>
<dbReference type="CDD" id="cd03255">
    <property type="entry name" value="ABC_MJ0796_LolCDE_FtsE"/>
    <property type="match status" value="1"/>
</dbReference>
<dbReference type="PROSITE" id="PS00211">
    <property type="entry name" value="ABC_TRANSPORTER_1"/>
    <property type="match status" value="1"/>
</dbReference>
<dbReference type="Gene3D" id="3.40.50.300">
    <property type="entry name" value="P-loop containing nucleotide triphosphate hydrolases"/>
    <property type="match status" value="1"/>
</dbReference>
<dbReference type="Pfam" id="PF00005">
    <property type="entry name" value="ABC_tran"/>
    <property type="match status" value="1"/>
</dbReference>
<proteinExistence type="inferred from homology"/>
<evidence type="ECO:0000313" key="7">
    <source>
        <dbReference type="Proteomes" id="UP000265882"/>
    </source>
</evidence>
<dbReference type="FunFam" id="3.40.50.300:FF:000032">
    <property type="entry name" value="Export ABC transporter ATP-binding protein"/>
    <property type="match status" value="1"/>
</dbReference>
<protein>
    <submittedName>
        <fullName evidence="6">ABC transporter ATP-binding protein</fullName>
    </submittedName>
</protein>
<dbReference type="GO" id="GO:0005524">
    <property type="term" value="F:ATP binding"/>
    <property type="evidence" value="ECO:0007669"/>
    <property type="project" value="UniProtKB-KW"/>
</dbReference>
<dbReference type="InterPro" id="IPR003439">
    <property type="entry name" value="ABC_transporter-like_ATP-bd"/>
</dbReference>
<gene>
    <name evidence="6" type="ORF">C4520_16555</name>
</gene>
<dbReference type="GO" id="GO:0016887">
    <property type="term" value="F:ATP hydrolysis activity"/>
    <property type="evidence" value="ECO:0007669"/>
    <property type="project" value="InterPro"/>
</dbReference>
<feature type="domain" description="ABC transporter" evidence="5">
    <location>
        <begin position="4"/>
        <end position="242"/>
    </location>
</feature>
<dbReference type="InterPro" id="IPR027417">
    <property type="entry name" value="P-loop_NTPase"/>
</dbReference>
<dbReference type="AlphaFoldDB" id="A0A3A4N6C2"/>
<comment type="similarity">
    <text evidence="4">Belongs to the ABC transporter superfamily. Macrolide exporter (TC 3.A.1.122) family.</text>
</comment>
<dbReference type="EMBL" id="QZKU01000115">
    <property type="protein sequence ID" value="RJP17377.1"/>
    <property type="molecule type" value="Genomic_DNA"/>
</dbReference>
<evidence type="ECO:0000256" key="4">
    <source>
        <dbReference type="ARBA" id="ARBA00038388"/>
    </source>
</evidence>
<dbReference type="GO" id="GO:0022857">
    <property type="term" value="F:transmembrane transporter activity"/>
    <property type="evidence" value="ECO:0007669"/>
    <property type="project" value="TreeGrafter"/>
</dbReference>
<evidence type="ECO:0000313" key="6">
    <source>
        <dbReference type="EMBL" id="RJP17377.1"/>
    </source>
</evidence>
<keyword evidence="2" id="KW-0547">Nucleotide-binding</keyword>
<sequence>MEVLRAEALSKLFGSGHLEVQALEDVNLAVSEGNLVALLGPSGSGKTTLLLCISLILKPTAGTIVFDGQTIFQKNGWTGVDVRRLRREKIGFVFQSHNLIPFLTARQNVLFSLNLVGVTGNQAQTRVTELLEYMEIADRADYLPAFLSGGEQQRVAIARALANSPRLILADEPTASLDTTRGKRVMELLKRIAGQNKSAVIVVTHDVRMIEGFDHVYHLKDGRIDHWQNRVGALENSKSSGS</sequence>
<evidence type="ECO:0000256" key="1">
    <source>
        <dbReference type="ARBA" id="ARBA00022448"/>
    </source>
</evidence>
<evidence type="ECO:0000259" key="5">
    <source>
        <dbReference type="PROSITE" id="PS50893"/>
    </source>
</evidence>
<dbReference type="InterPro" id="IPR003593">
    <property type="entry name" value="AAA+_ATPase"/>
</dbReference>
<dbReference type="SMART" id="SM00382">
    <property type="entry name" value="AAA"/>
    <property type="match status" value="1"/>
</dbReference>
<dbReference type="InterPro" id="IPR017911">
    <property type="entry name" value="MacB-like_ATP-bd"/>
</dbReference>
<keyword evidence="1" id="KW-0813">Transport</keyword>
<keyword evidence="3 6" id="KW-0067">ATP-binding</keyword>
<organism evidence="6 7">
    <name type="scientific">Abyssobacteria bacterium (strain SURF_5)</name>
    <dbReference type="NCBI Taxonomy" id="2093360"/>
    <lineage>
        <taxon>Bacteria</taxon>
        <taxon>Pseudomonadati</taxon>
        <taxon>Candidatus Hydrogenedentota</taxon>
        <taxon>Candidatus Abyssobacteria</taxon>
    </lineage>
</organism>
<dbReference type="GO" id="GO:0005886">
    <property type="term" value="C:plasma membrane"/>
    <property type="evidence" value="ECO:0007669"/>
    <property type="project" value="TreeGrafter"/>
</dbReference>
<name>A0A3A4N6C2_ABYX5</name>